<keyword evidence="8" id="KW-1185">Reference proteome</keyword>
<keyword evidence="3" id="KW-0326">Glycosidase</keyword>
<accession>W4RQU1</accession>
<dbReference type="eggNOG" id="COG0366">
    <property type="taxonomic scope" value="Bacteria"/>
</dbReference>
<sequence>MKILQSKSRDNSRTPVQWNAEKHAGFTSGTPWIDVARNYQTVNVENALADENSLFYHYKKLIQLRKQYDIITYGDYQLILEEHPDIFAYVRNGKNEKLLVVNNFYGKDTVFELPDAVEAEGYQAKILLSNYEDSSEDISVIKLRPYESIVYQLTK</sequence>
<dbReference type="Proteomes" id="UP000018949">
    <property type="component" value="Unassembled WGS sequence"/>
</dbReference>
<feature type="region of interest" description="Disordered" evidence="4">
    <location>
        <begin position="1"/>
        <end position="20"/>
    </location>
</feature>
<organism evidence="7 8">
    <name type="scientific">Mesobacillus boroniphilus JCM 21738</name>
    <dbReference type="NCBI Taxonomy" id="1294265"/>
    <lineage>
        <taxon>Bacteria</taxon>
        <taxon>Bacillati</taxon>
        <taxon>Bacillota</taxon>
        <taxon>Bacilli</taxon>
        <taxon>Bacillales</taxon>
        <taxon>Bacillaceae</taxon>
        <taxon>Mesobacillus</taxon>
    </lineage>
</organism>
<dbReference type="InterPro" id="IPR056300">
    <property type="entry name" value="SusG-like_C"/>
</dbReference>
<dbReference type="Gene3D" id="3.20.20.80">
    <property type="entry name" value="Glycosidases"/>
    <property type="match status" value="1"/>
</dbReference>
<evidence type="ECO:0000256" key="3">
    <source>
        <dbReference type="ARBA" id="ARBA00023295"/>
    </source>
</evidence>
<evidence type="ECO:0000313" key="7">
    <source>
        <dbReference type="EMBL" id="GAE46472.1"/>
    </source>
</evidence>
<evidence type="ECO:0000259" key="5">
    <source>
        <dbReference type="Pfam" id="PF00128"/>
    </source>
</evidence>
<feature type="domain" description="Alpha-amylase SusG-like C-terminal" evidence="6">
    <location>
        <begin position="86"/>
        <end position="150"/>
    </location>
</feature>
<protein>
    <submittedName>
        <fullName evidence="7">Trehalose-6-phosphate hydrolase</fullName>
    </submittedName>
</protein>
<dbReference type="SUPFAM" id="SSF51011">
    <property type="entry name" value="Glycosyl hydrolase domain"/>
    <property type="match status" value="1"/>
</dbReference>
<dbReference type="InterPro" id="IPR017853">
    <property type="entry name" value="GH"/>
</dbReference>
<comment type="caution">
    <text evidence="7">The sequence shown here is derived from an EMBL/GenBank/DDBJ whole genome shotgun (WGS) entry which is preliminary data.</text>
</comment>
<dbReference type="GO" id="GO:0004556">
    <property type="term" value="F:alpha-amylase activity"/>
    <property type="evidence" value="ECO:0007669"/>
    <property type="project" value="TreeGrafter"/>
</dbReference>
<dbReference type="PANTHER" id="PTHR10357:SF217">
    <property type="entry name" value="TREHALOSE-6-PHOSPHATE HYDROLASE"/>
    <property type="match status" value="1"/>
</dbReference>
<dbReference type="GO" id="GO:0009313">
    <property type="term" value="P:oligosaccharide catabolic process"/>
    <property type="evidence" value="ECO:0007669"/>
    <property type="project" value="TreeGrafter"/>
</dbReference>
<evidence type="ECO:0000313" key="8">
    <source>
        <dbReference type="Proteomes" id="UP000018949"/>
    </source>
</evidence>
<evidence type="ECO:0000256" key="1">
    <source>
        <dbReference type="ARBA" id="ARBA00008061"/>
    </source>
</evidence>
<proteinExistence type="inferred from homology"/>
<dbReference type="AlphaFoldDB" id="W4RQU1"/>
<dbReference type="Pfam" id="PF23915">
    <property type="entry name" value="SusG_C"/>
    <property type="match status" value="1"/>
</dbReference>
<evidence type="ECO:0000256" key="2">
    <source>
        <dbReference type="ARBA" id="ARBA00022801"/>
    </source>
</evidence>
<dbReference type="InterPro" id="IPR006047">
    <property type="entry name" value="GH13_cat_dom"/>
</dbReference>
<dbReference type="PANTHER" id="PTHR10357">
    <property type="entry name" value="ALPHA-AMYLASE FAMILY MEMBER"/>
    <property type="match status" value="1"/>
</dbReference>
<evidence type="ECO:0000259" key="6">
    <source>
        <dbReference type="Pfam" id="PF23915"/>
    </source>
</evidence>
<keyword evidence="2 7" id="KW-0378">Hydrolase</keyword>
<dbReference type="Pfam" id="PF00128">
    <property type="entry name" value="Alpha-amylase"/>
    <property type="match status" value="1"/>
</dbReference>
<dbReference type="FunFam" id="2.60.40.1180:FF:000007">
    <property type="entry name" value="Sucrose isomerase"/>
    <property type="match status" value="1"/>
</dbReference>
<dbReference type="SUPFAM" id="SSF51445">
    <property type="entry name" value="(Trans)glycosidases"/>
    <property type="match status" value="1"/>
</dbReference>
<comment type="similarity">
    <text evidence="1">Belongs to the glycosyl hydrolase 13 family.</text>
</comment>
<gene>
    <name evidence="7" type="ORF">JCM21738_3377</name>
</gene>
<dbReference type="EMBL" id="BAUW01000045">
    <property type="protein sequence ID" value="GAE46472.1"/>
    <property type="molecule type" value="Genomic_DNA"/>
</dbReference>
<reference evidence="7 8" key="1">
    <citation type="submission" date="2013-12" db="EMBL/GenBank/DDBJ databases">
        <title>NBRP : Genome information of microbial organism related human and environment.</title>
        <authorList>
            <person name="Hattori M."/>
            <person name="Oshima K."/>
            <person name="Inaba H."/>
            <person name="Suda W."/>
            <person name="Sakamoto M."/>
            <person name="Iino T."/>
            <person name="Kitahara M."/>
            <person name="Oshida Y."/>
            <person name="Iida T."/>
            <person name="Kudo T."/>
            <person name="Itoh T."/>
            <person name="Ahmed I."/>
            <person name="Ohkuma M."/>
        </authorList>
    </citation>
    <scope>NUCLEOTIDE SEQUENCE [LARGE SCALE GENOMIC DNA]</scope>
    <source>
        <strain evidence="7 8">JCM 21738</strain>
    </source>
</reference>
<dbReference type="Gene3D" id="2.60.40.1180">
    <property type="entry name" value="Golgi alpha-mannosidase II"/>
    <property type="match status" value="1"/>
</dbReference>
<feature type="domain" description="Glycosyl hydrolase family 13 catalytic" evidence="5">
    <location>
        <begin position="2"/>
        <end position="74"/>
    </location>
</feature>
<evidence type="ECO:0000256" key="4">
    <source>
        <dbReference type="SAM" id="MobiDB-lite"/>
    </source>
</evidence>
<dbReference type="InterPro" id="IPR013780">
    <property type="entry name" value="Glyco_hydro_b"/>
</dbReference>
<name>W4RQU1_9BACI</name>